<proteinExistence type="predicted"/>
<evidence type="ECO:0000313" key="2">
    <source>
        <dbReference type="Proteomes" id="UP000216151"/>
    </source>
</evidence>
<organism evidence="1 2">
    <name type="scientific">Acetobacter fabarum</name>
    <dbReference type="NCBI Taxonomy" id="483199"/>
    <lineage>
        <taxon>Bacteria</taxon>
        <taxon>Pseudomonadati</taxon>
        <taxon>Pseudomonadota</taxon>
        <taxon>Alphaproteobacteria</taxon>
        <taxon>Acetobacterales</taxon>
        <taxon>Acetobacteraceae</taxon>
        <taxon>Acetobacter</taxon>
    </lineage>
</organism>
<keyword evidence="2" id="KW-1185">Reference proteome</keyword>
<accession>A0A269XZT4</accession>
<reference evidence="1 2" key="1">
    <citation type="submission" date="2017-04" db="EMBL/GenBank/DDBJ databases">
        <title>Kefir bacterial isolates.</title>
        <authorList>
            <person name="Kim Y."/>
            <person name="Blasche S."/>
            <person name="Patil K.R."/>
        </authorList>
    </citation>
    <scope>NUCLEOTIDE SEQUENCE [LARGE SCALE GENOMIC DNA]</scope>
    <source>
        <strain evidence="1 2">KR</strain>
    </source>
</reference>
<protein>
    <submittedName>
        <fullName evidence="1">Uncharacterized protein</fullName>
    </submittedName>
</protein>
<dbReference type="EMBL" id="NCXK01000010">
    <property type="protein sequence ID" value="PAK77916.1"/>
    <property type="molecule type" value="Genomic_DNA"/>
</dbReference>
<dbReference type="Proteomes" id="UP000216151">
    <property type="component" value="Unassembled WGS sequence"/>
</dbReference>
<name>A0A269XZT4_9PROT</name>
<sequence>MEPQEKRAYGGTAKQSYRVTPGLRKLLRALSFAQATLWARADMRTKKAALHGGAFWLLPYRAYAAFISLPDGQIGCRERC</sequence>
<comment type="caution">
    <text evidence="1">The sequence shown here is derived from an EMBL/GenBank/DDBJ whole genome shotgun (WGS) entry which is preliminary data.</text>
</comment>
<evidence type="ECO:0000313" key="1">
    <source>
        <dbReference type="EMBL" id="PAK77916.1"/>
    </source>
</evidence>
<gene>
    <name evidence="1" type="ORF">B8X00_08770</name>
</gene>
<dbReference type="AlphaFoldDB" id="A0A269XZT4"/>